<dbReference type="AlphaFoldDB" id="A0A1S9I0L0"/>
<name>A0A1S9I0L0_9CLOT</name>
<sequence length="275" mass="32337">MQEKYFTTGEFAKMCNVEKHILFYYDDIGLFKPAIIKKNGYRYYSYHQYFTLSVILNLKKIGMSLKDIKIYLKKRNPSIFLDLLEEKSKEVAEKIRYFEDIQKMIYSMKTMTIEGINSNNKIYLEKLPQEIILPSDNMENSTNKSFASFMQEYIEFCKNLGITVQESVGGVIPVENLKKNNFSNLSYLYIKTNSNIPGKTIVRKSGIYLCGYFEGFYDDLCYGYEKLLNYANEHKIILGDYSFEEYLISDISEKEPKHYVTKLMIETLENHCDLT</sequence>
<dbReference type="InterPro" id="IPR009061">
    <property type="entry name" value="DNA-bd_dom_put_sf"/>
</dbReference>
<comment type="caution">
    <text evidence="4">The sequence shown here is derived from an EMBL/GenBank/DDBJ whole genome shotgun (WGS) entry which is preliminary data.</text>
</comment>
<dbReference type="InterPro" id="IPR000551">
    <property type="entry name" value="MerR-type_HTH_dom"/>
</dbReference>
<dbReference type="CDD" id="cd04782">
    <property type="entry name" value="HTH_BltR"/>
    <property type="match status" value="1"/>
</dbReference>
<dbReference type="PANTHER" id="PTHR30204">
    <property type="entry name" value="REDOX-CYCLING DRUG-SENSING TRANSCRIPTIONAL ACTIVATOR SOXR"/>
    <property type="match status" value="1"/>
</dbReference>
<proteinExistence type="predicted"/>
<dbReference type="Proteomes" id="UP000190206">
    <property type="component" value="Unassembled WGS sequence"/>
</dbReference>
<evidence type="ECO:0000256" key="1">
    <source>
        <dbReference type="ARBA" id="ARBA00023125"/>
    </source>
</evidence>
<dbReference type="PANTHER" id="PTHR30204:SF85">
    <property type="entry name" value="MULTIDRUG-EFFLUX TRANSPORTER 2 REGULATOR"/>
    <property type="match status" value="1"/>
</dbReference>
<dbReference type="Pfam" id="PF13411">
    <property type="entry name" value="MerR_1"/>
    <property type="match status" value="1"/>
</dbReference>
<protein>
    <submittedName>
        <fullName evidence="4">MerR family transcriptional regulator</fullName>
    </submittedName>
</protein>
<dbReference type="Gene3D" id="3.20.80.10">
    <property type="entry name" value="Regulatory factor, effector binding domain"/>
    <property type="match status" value="1"/>
</dbReference>
<keyword evidence="1" id="KW-0238">DNA-binding</keyword>
<reference evidence="4 6" key="1">
    <citation type="submission" date="2016-12" db="EMBL/GenBank/DDBJ databases">
        <title>Clostridium tepidum sp. nov., a close relative of Clostridium sporogenes and Clostridium botulinum Group I.</title>
        <authorList>
            <person name="Dobritsa A.P."/>
            <person name="Kutumbaka K.K."/>
            <person name="Werner K."/>
            <person name="Wiedmann M."/>
            <person name="Asmus A."/>
            <person name="Samadpour M."/>
        </authorList>
    </citation>
    <scope>NUCLEOTIDE SEQUENCE [LARGE SCALE GENOMIC DNA]</scope>
    <source>
        <strain evidence="4 6">IEH 97212</strain>
    </source>
</reference>
<evidence type="ECO:0000313" key="5">
    <source>
        <dbReference type="Proteomes" id="UP000190206"/>
    </source>
</evidence>
<dbReference type="RefSeq" id="WP_078022849.1">
    <property type="nucleotide sequence ID" value="NZ_JANKAH010000003.1"/>
</dbReference>
<dbReference type="EMBL" id="MRAE01000053">
    <property type="protein sequence ID" value="OOO63876.1"/>
    <property type="molecule type" value="Genomic_DNA"/>
</dbReference>
<dbReference type="EMBL" id="MRAD01000002">
    <property type="protein sequence ID" value="OOO63211.1"/>
    <property type="molecule type" value="Genomic_DNA"/>
</dbReference>
<reference evidence="3 5" key="2">
    <citation type="submission" date="2016-12" db="EMBL/GenBank/DDBJ databases">
        <title>Clostridium tepidum sp. nov., a close relative of Clostridium sporogenes and Clostridium botulinum Group I.</title>
        <authorList>
            <person name="Dobritsa A.P."/>
            <person name="Kutumbaka K."/>
            <person name="Werner K."/>
            <person name="Samadpour M."/>
        </authorList>
    </citation>
    <scope>NUCLEOTIDE SEQUENCE [LARGE SCALE GENOMIC DNA]</scope>
    <source>
        <strain evidence="3 5">PE</strain>
    </source>
</reference>
<organism evidence="4 6">
    <name type="scientific">Clostridium tepidum</name>
    <dbReference type="NCBI Taxonomy" id="1962263"/>
    <lineage>
        <taxon>Bacteria</taxon>
        <taxon>Bacillati</taxon>
        <taxon>Bacillota</taxon>
        <taxon>Clostridia</taxon>
        <taxon>Eubacteriales</taxon>
        <taxon>Clostridiaceae</taxon>
        <taxon>Clostridium</taxon>
    </lineage>
</organism>
<gene>
    <name evidence="3" type="ORF">BS637_02065</name>
    <name evidence="4" type="ORF">BS638_13020</name>
</gene>
<evidence type="ECO:0000313" key="6">
    <source>
        <dbReference type="Proteomes" id="UP000190256"/>
    </source>
</evidence>
<evidence type="ECO:0000259" key="2">
    <source>
        <dbReference type="PROSITE" id="PS50937"/>
    </source>
</evidence>
<keyword evidence="5" id="KW-1185">Reference proteome</keyword>
<dbReference type="PROSITE" id="PS50937">
    <property type="entry name" value="HTH_MERR_2"/>
    <property type="match status" value="1"/>
</dbReference>
<accession>A0A1S9I0L0</accession>
<dbReference type="OrthoDB" id="9773308at2"/>
<evidence type="ECO:0000313" key="4">
    <source>
        <dbReference type="EMBL" id="OOO63876.1"/>
    </source>
</evidence>
<feature type="domain" description="HTH merR-type" evidence="2">
    <location>
        <begin position="5"/>
        <end position="74"/>
    </location>
</feature>
<dbReference type="SUPFAM" id="SSF46955">
    <property type="entry name" value="Putative DNA-binding domain"/>
    <property type="match status" value="1"/>
</dbReference>
<dbReference type="InterPro" id="IPR011256">
    <property type="entry name" value="Reg_factor_effector_dom_sf"/>
</dbReference>
<dbReference type="GO" id="GO:0003677">
    <property type="term" value="F:DNA binding"/>
    <property type="evidence" value="ECO:0007669"/>
    <property type="project" value="UniProtKB-KW"/>
</dbReference>
<evidence type="ECO:0000313" key="3">
    <source>
        <dbReference type="EMBL" id="OOO63211.1"/>
    </source>
</evidence>
<dbReference type="InterPro" id="IPR047057">
    <property type="entry name" value="MerR_fam"/>
</dbReference>
<dbReference type="STRING" id="1962263.BS637_02065"/>
<dbReference type="SMART" id="SM00422">
    <property type="entry name" value="HTH_MERR"/>
    <property type="match status" value="1"/>
</dbReference>
<dbReference type="GO" id="GO:0003700">
    <property type="term" value="F:DNA-binding transcription factor activity"/>
    <property type="evidence" value="ECO:0007669"/>
    <property type="project" value="InterPro"/>
</dbReference>
<dbReference type="Gene3D" id="1.10.1660.10">
    <property type="match status" value="1"/>
</dbReference>
<dbReference type="SUPFAM" id="SSF55136">
    <property type="entry name" value="Probable bacterial effector-binding domain"/>
    <property type="match status" value="1"/>
</dbReference>
<dbReference type="Proteomes" id="UP000190256">
    <property type="component" value="Unassembled WGS sequence"/>
</dbReference>